<sequence length="323" mass="37419">MKNLTRIKLKKAIICLILLAINNYSFAQDQNITINRTVNNDNSVNLNYEKKIPGSYYLFLELSDVRNCYAEVYRGVITGSSGRLLNIKPIDAQQTISYSYKFNTIIGVPDPKTDSLFQYFLPFKTGEKVKIQEAVNIGEKYFGAEKPQNWKSYVVNLKSADTIFSMRKGIVVKIINEYNDDASIKKNYTSKRNYIIVEHEDGTLASYKGFQINSIKVKLGQTVYPQTQLGLVQLFDKTTNNYRFDFSIYYLSNYENISNSEKRTYKDYSGYYNFITPRFLTTDGLTIVEPNKEYMASFDESILLQEMTRSEKKKYAKDPSQFK</sequence>
<dbReference type="Gene3D" id="2.70.70.10">
    <property type="entry name" value="Glucose Permease (Domain IIA)"/>
    <property type="match status" value="1"/>
</dbReference>
<dbReference type="InterPro" id="IPR011055">
    <property type="entry name" value="Dup_hybrid_motif"/>
</dbReference>
<dbReference type="Proteomes" id="UP001398556">
    <property type="component" value="Unassembled WGS sequence"/>
</dbReference>
<dbReference type="EMBL" id="JBBYHU010000060">
    <property type="protein sequence ID" value="MEL1242610.1"/>
    <property type="molecule type" value="Genomic_DNA"/>
</dbReference>
<proteinExistence type="predicted"/>
<dbReference type="RefSeq" id="WP_341701801.1">
    <property type="nucleotide sequence ID" value="NZ_JBBYHU010000060.1"/>
</dbReference>
<keyword evidence="1" id="KW-0732">Signal</keyword>
<evidence type="ECO:0000256" key="1">
    <source>
        <dbReference type="SAM" id="SignalP"/>
    </source>
</evidence>
<keyword evidence="3" id="KW-1185">Reference proteome</keyword>
<gene>
    <name evidence="2" type="ORF">AAEO59_16290</name>
</gene>
<evidence type="ECO:0000313" key="2">
    <source>
        <dbReference type="EMBL" id="MEL1242610.1"/>
    </source>
</evidence>
<comment type="caution">
    <text evidence="2">The sequence shown here is derived from an EMBL/GenBank/DDBJ whole genome shotgun (WGS) entry which is preliminary data.</text>
</comment>
<protein>
    <recommendedName>
        <fullName evidence="4">Peptidase M23-like protein</fullName>
    </recommendedName>
</protein>
<name>A0ABU9HR22_9FLAO</name>
<reference evidence="2 3" key="1">
    <citation type="submission" date="2024-04" db="EMBL/GenBank/DDBJ databases">
        <title>Flavobacterium sp. DGU99 16S ribosomal RNA gene Genome sequencing and assembly.</title>
        <authorList>
            <person name="Park S."/>
        </authorList>
    </citation>
    <scope>NUCLEOTIDE SEQUENCE [LARGE SCALE GENOMIC DNA]</scope>
    <source>
        <strain evidence="2 3">DGU99</strain>
    </source>
</reference>
<evidence type="ECO:0000313" key="3">
    <source>
        <dbReference type="Proteomes" id="UP001398556"/>
    </source>
</evidence>
<feature type="signal peptide" evidence="1">
    <location>
        <begin position="1"/>
        <end position="27"/>
    </location>
</feature>
<evidence type="ECO:0008006" key="4">
    <source>
        <dbReference type="Google" id="ProtNLM"/>
    </source>
</evidence>
<accession>A0ABU9HR22</accession>
<organism evidence="2 3">
    <name type="scientific">Flavobacterium flavipallidum</name>
    <dbReference type="NCBI Taxonomy" id="3139140"/>
    <lineage>
        <taxon>Bacteria</taxon>
        <taxon>Pseudomonadati</taxon>
        <taxon>Bacteroidota</taxon>
        <taxon>Flavobacteriia</taxon>
        <taxon>Flavobacteriales</taxon>
        <taxon>Flavobacteriaceae</taxon>
        <taxon>Flavobacterium</taxon>
    </lineage>
</organism>
<feature type="chain" id="PRO_5046946147" description="Peptidase M23-like protein" evidence="1">
    <location>
        <begin position="28"/>
        <end position="323"/>
    </location>
</feature>